<dbReference type="EMBL" id="FOUY01000014">
    <property type="protein sequence ID" value="SFN41967.1"/>
    <property type="molecule type" value="Genomic_DNA"/>
</dbReference>
<proteinExistence type="inferred from homology"/>
<feature type="domain" description="Fibronectin type-III" evidence="3">
    <location>
        <begin position="38"/>
        <end position="134"/>
    </location>
</feature>
<dbReference type="GO" id="GO:0006801">
    <property type="term" value="P:superoxide metabolic process"/>
    <property type="evidence" value="ECO:0007669"/>
    <property type="project" value="InterPro"/>
</dbReference>
<sequence length="208" mass="21462">MLPELSASRTLARMNLRTPAWCALLGATALMVTACGGAPQDAEVDSTAQQSVEVSATYAEGGDGPAYTYDTELVPAGATVEVSSTSSGDETTTTLRVSGLLPDRTYGAHAHTKPCSPAAGDEAGPHYQFSQDPVTPSVDPAYANPENEIWLDLTTDANGAGEATSTVPWTFPEDRRAASVVLHEEPTATHAGHAGTAGGRPGCVTVDF</sequence>
<dbReference type="InterPro" id="IPR003961">
    <property type="entry name" value="FN3_dom"/>
</dbReference>
<dbReference type="InterPro" id="IPR036423">
    <property type="entry name" value="SOD-like_Cu/Zn_dom_sf"/>
</dbReference>
<dbReference type="GO" id="GO:0046872">
    <property type="term" value="F:metal ion binding"/>
    <property type="evidence" value="ECO:0007669"/>
    <property type="project" value="InterPro"/>
</dbReference>
<evidence type="ECO:0000313" key="4">
    <source>
        <dbReference type="EMBL" id="SFN41967.1"/>
    </source>
</evidence>
<evidence type="ECO:0000256" key="1">
    <source>
        <dbReference type="ARBA" id="ARBA00010457"/>
    </source>
</evidence>
<dbReference type="STRING" id="260086.SAMN05216207_101414"/>
<dbReference type="Proteomes" id="UP000199614">
    <property type="component" value="Unassembled WGS sequence"/>
</dbReference>
<protein>
    <submittedName>
        <fullName evidence="4">Superoxide dismutase, Cu-Zn family</fullName>
    </submittedName>
</protein>
<comment type="similarity">
    <text evidence="1">Belongs to the Cu-Zn superoxide dismutase family.</text>
</comment>
<dbReference type="SUPFAM" id="SSF49329">
    <property type="entry name" value="Cu,Zn superoxide dismutase-like"/>
    <property type="match status" value="1"/>
</dbReference>
<name>A0A1I4YVH9_PSUAM</name>
<evidence type="ECO:0000256" key="2">
    <source>
        <dbReference type="SAM" id="MobiDB-lite"/>
    </source>
</evidence>
<evidence type="ECO:0000313" key="5">
    <source>
        <dbReference type="Proteomes" id="UP000199614"/>
    </source>
</evidence>
<organism evidence="4 5">
    <name type="scientific">Pseudonocardia ammonioxydans</name>
    <dbReference type="NCBI Taxonomy" id="260086"/>
    <lineage>
        <taxon>Bacteria</taxon>
        <taxon>Bacillati</taxon>
        <taxon>Actinomycetota</taxon>
        <taxon>Actinomycetes</taxon>
        <taxon>Pseudonocardiales</taxon>
        <taxon>Pseudonocardiaceae</taxon>
        <taxon>Pseudonocardia</taxon>
    </lineage>
</organism>
<dbReference type="Gene3D" id="2.60.40.200">
    <property type="entry name" value="Superoxide dismutase, copper/zinc binding domain"/>
    <property type="match status" value="1"/>
</dbReference>
<gene>
    <name evidence="4" type="ORF">SAMN05216207_101414</name>
</gene>
<reference evidence="4 5" key="1">
    <citation type="submission" date="2016-10" db="EMBL/GenBank/DDBJ databases">
        <authorList>
            <person name="de Groot N.N."/>
        </authorList>
    </citation>
    <scope>NUCLEOTIDE SEQUENCE [LARGE SCALE GENOMIC DNA]</scope>
    <source>
        <strain evidence="4 5">CGMCC 4.1877</strain>
    </source>
</reference>
<dbReference type="AlphaFoldDB" id="A0A1I4YVH9"/>
<feature type="region of interest" description="Disordered" evidence="2">
    <location>
        <begin position="108"/>
        <end position="141"/>
    </location>
</feature>
<dbReference type="PROSITE" id="PS50853">
    <property type="entry name" value="FN3"/>
    <property type="match status" value="1"/>
</dbReference>
<evidence type="ECO:0000259" key="3">
    <source>
        <dbReference type="PROSITE" id="PS50853"/>
    </source>
</evidence>
<keyword evidence="5" id="KW-1185">Reference proteome</keyword>
<accession>A0A1I4YVH9</accession>